<dbReference type="RefSeq" id="WP_101520890.1">
    <property type="nucleotide sequence ID" value="NZ_PKLZ01000003.1"/>
</dbReference>
<keyword evidence="3" id="KW-1185">Reference proteome</keyword>
<dbReference type="Proteomes" id="UP000234845">
    <property type="component" value="Unassembled WGS sequence"/>
</dbReference>
<dbReference type="SUPFAM" id="SSF118001">
    <property type="entry name" value="YehU-like"/>
    <property type="match status" value="1"/>
</dbReference>
<dbReference type="InterPro" id="IPR010648">
    <property type="entry name" value="UPF0270"/>
</dbReference>
<dbReference type="InterPro" id="IPR036685">
    <property type="entry name" value="YehU-like_sf"/>
</dbReference>
<gene>
    <name evidence="2" type="ORF">CWI75_07760</name>
</gene>
<evidence type="ECO:0000313" key="2">
    <source>
        <dbReference type="EMBL" id="PLW83289.1"/>
    </source>
</evidence>
<dbReference type="EMBL" id="PKLZ01000003">
    <property type="protein sequence ID" value="PLW83289.1"/>
    <property type="molecule type" value="Genomic_DNA"/>
</dbReference>
<sequence>MAQLIEIPLERLAPEVLAALLEEFASRDGTDYGNHELSLDDKAAQLQRQLAAGRLVLLYDGDSETWDIMPRDIADSLLAGECREP</sequence>
<organism evidence="2 3">
    <name type="scientific">Kineobactrum sediminis</name>
    <dbReference type="NCBI Taxonomy" id="1905677"/>
    <lineage>
        <taxon>Bacteria</taxon>
        <taxon>Pseudomonadati</taxon>
        <taxon>Pseudomonadota</taxon>
        <taxon>Gammaproteobacteria</taxon>
        <taxon>Cellvibrionales</taxon>
        <taxon>Halieaceae</taxon>
        <taxon>Kineobactrum</taxon>
    </lineage>
</organism>
<protein>
    <recommendedName>
        <fullName evidence="4">YheU family protein</fullName>
    </recommendedName>
</protein>
<comment type="similarity">
    <text evidence="1">Belongs to the UPF0270 family.</text>
</comment>
<evidence type="ECO:0008006" key="4">
    <source>
        <dbReference type="Google" id="ProtNLM"/>
    </source>
</evidence>
<dbReference type="Pfam" id="PF06794">
    <property type="entry name" value="UPF0270"/>
    <property type="match status" value="1"/>
</dbReference>
<evidence type="ECO:0000256" key="1">
    <source>
        <dbReference type="ARBA" id="ARBA00006450"/>
    </source>
</evidence>
<reference evidence="3" key="1">
    <citation type="submission" date="2017-11" db="EMBL/GenBank/DDBJ databases">
        <title>The draft genome sequence of Chromatocurvus sp. F02.</title>
        <authorList>
            <person name="Du Z.-J."/>
            <person name="Chang Y.-Q."/>
        </authorList>
    </citation>
    <scope>NUCLEOTIDE SEQUENCE [LARGE SCALE GENOMIC DNA]</scope>
    <source>
        <strain evidence="3">F02</strain>
    </source>
</reference>
<comment type="caution">
    <text evidence="2">The sequence shown here is derived from an EMBL/GenBank/DDBJ whole genome shotgun (WGS) entry which is preliminary data.</text>
</comment>
<evidence type="ECO:0000313" key="3">
    <source>
        <dbReference type="Proteomes" id="UP000234845"/>
    </source>
</evidence>
<dbReference type="AlphaFoldDB" id="A0A2N5Y4I2"/>
<proteinExistence type="inferred from homology"/>
<accession>A0A2N5Y4I2</accession>
<name>A0A2N5Y4I2_9GAMM</name>
<dbReference type="Gene3D" id="1.10.10.610">
    <property type="entry name" value="YehU-like"/>
    <property type="match status" value="1"/>
</dbReference>